<evidence type="ECO:0000313" key="2">
    <source>
        <dbReference type="Proteomes" id="UP000466442"/>
    </source>
</evidence>
<dbReference type="Gene3D" id="2.60.40.10">
    <property type="entry name" value="Immunoglobulins"/>
    <property type="match status" value="1"/>
</dbReference>
<dbReference type="InterPro" id="IPR036179">
    <property type="entry name" value="Ig-like_dom_sf"/>
</dbReference>
<dbReference type="PROSITE" id="PS50835">
    <property type="entry name" value="IG_LIKE"/>
    <property type="match status" value="1"/>
</dbReference>
<dbReference type="OrthoDB" id="2413561at2759"/>
<reference evidence="1" key="1">
    <citation type="journal article" date="2021" name="Mol. Ecol. Resour.">
        <title>Apolygus lucorum genome provides insights into omnivorousness and mesophyll feeding.</title>
        <authorList>
            <person name="Liu Y."/>
            <person name="Liu H."/>
            <person name="Wang H."/>
            <person name="Huang T."/>
            <person name="Liu B."/>
            <person name="Yang B."/>
            <person name="Yin L."/>
            <person name="Li B."/>
            <person name="Zhang Y."/>
            <person name="Zhang S."/>
            <person name="Jiang F."/>
            <person name="Zhang X."/>
            <person name="Ren Y."/>
            <person name="Wang B."/>
            <person name="Wang S."/>
            <person name="Lu Y."/>
            <person name="Wu K."/>
            <person name="Fan W."/>
            <person name="Wang G."/>
        </authorList>
    </citation>
    <scope>NUCLEOTIDE SEQUENCE</scope>
    <source>
        <strain evidence="1">12Hb</strain>
    </source>
</reference>
<accession>A0A6A4KGK6</accession>
<dbReference type="Proteomes" id="UP000466442">
    <property type="component" value="Unassembled WGS sequence"/>
</dbReference>
<dbReference type="Pfam" id="PF13927">
    <property type="entry name" value="Ig_3"/>
    <property type="match status" value="1"/>
</dbReference>
<dbReference type="SMART" id="SM00409">
    <property type="entry name" value="IG"/>
    <property type="match status" value="1"/>
</dbReference>
<name>A0A6A4KGK6_APOLU</name>
<dbReference type="InterPro" id="IPR003599">
    <property type="entry name" value="Ig_sub"/>
</dbReference>
<dbReference type="InterPro" id="IPR007110">
    <property type="entry name" value="Ig-like_dom"/>
</dbReference>
<gene>
    <name evidence="1" type="ORF">GE061_009090</name>
</gene>
<dbReference type="AlphaFoldDB" id="A0A6A4KGK6"/>
<proteinExistence type="predicted"/>
<dbReference type="SUPFAM" id="SSF48726">
    <property type="entry name" value="Immunoglobulin"/>
    <property type="match status" value="1"/>
</dbReference>
<dbReference type="EMBL" id="WIXP02000002">
    <property type="protein sequence ID" value="KAF6214350.1"/>
    <property type="molecule type" value="Genomic_DNA"/>
</dbReference>
<dbReference type="InterPro" id="IPR013783">
    <property type="entry name" value="Ig-like_fold"/>
</dbReference>
<comment type="caution">
    <text evidence="1">The sequence shown here is derived from an EMBL/GenBank/DDBJ whole genome shotgun (WGS) entry which is preliminary data.</text>
</comment>
<organism evidence="1 2">
    <name type="scientific">Apolygus lucorum</name>
    <name type="common">Small green plant bug</name>
    <name type="synonym">Lygocoris lucorum</name>
    <dbReference type="NCBI Taxonomy" id="248454"/>
    <lineage>
        <taxon>Eukaryota</taxon>
        <taxon>Metazoa</taxon>
        <taxon>Ecdysozoa</taxon>
        <taxon>Arthropoda</taxon>
        <taxon>Hexapoda</taxon>
        <taxon>Insecta</taxon>
        <taxon>Pterygota</taxon>
        <taxon>Neoptera</taxon>
        <taxon>Paraneoptera</taxon>
        <taxon>Hemiptera</taxon>
        <taxon>Heteroptera</taxon>
        <taxon>Panheteroptera</taxon>
        <taxon>Cimicomorpha</taxon>
        <taxon>Miridae</taxon>
        <taxon>Mirini</taxon>
        <taxon>Apolygus</taxon>
    </lineage>
</organism>
<evidence type="ECO:0000313" key="1">
    <source>
        <dbReference type="EMBL" id="KAF6214350.1"/>
    </source>
</evidence>
<sequence>MYDRAATLTIGYLIITGLSVASSELAFLSEPSPSQAVLEGRPATLECRTSPNLRVHWELKGEPLDISSRRYMVGTDLFIVKALHDQDRGPFTCVVTDADTGESVSSRPAFLDITCEL</sequence>
<protein>
    <submittedName>
        <fullName evidence="1">Uncharacterized protein</fullName>
    </submittedName>
</protein>
<keyword evidence="2" id="KW-1185">Reference proteome</keyword>